<comment type="caution">
    <text evidence="1">The sequence shown here is derived from an EMBL/GenBank/DDBJ whole genome shotgun (WGS) entry which is preliminary data.</text>
</comment>
<keyword evidence="2" id="KW-1185">Reference proteome</keyword>
<organism evidence="1 2">
    <name type="scientific">Coptis chinensis</name>
    <dbReference type="NCBI Taxonomy" id="261450"/>
    <lineage>
        <taxon>Eukaryota</taxon>
        <taxon>Viridiplantae</taxon>
        <taxon>Streptophyta</taxon>
        <taxon>Embryophyta</taxon>
        <taxon>Tracheophyta</taxon>
        <taxon>Spermatophyta</taxon>
        <taxon>Magnoliopsida</taxon>
        <taxon>Ranunculales</taxon>
        <taxon>Ranunculaceae</taxon>
        <taxon>Coptidoideae</taxon>
        <taxon>Coptis</taxon>
    </lineage>
</organism>
<gene>
    <name evidence="1" type="ORF">IFM89_000826</name>
</gene>
<sequence length="121" mass="13875">MLMKLAWNFKCGSDDFAQFMRLKYLTTDGAQIGYHKYSSIWPGIRRALNEIDSRSQWVVGSGSRIDFWRDRWAGTRSIHEALHLTDRELRGCSSRVSSIIGNGHIYCPPLSRAATKSRSKH</sequence>
<accession>A0A835IVB8</accession>
<evidence type="ECO:0000313" key="1">
    <source>
        <dbReference type="EMBL" id="KAF9623337.1"/>
    </source>
</evidence>
<protein>
    <submittedName>
        <fullName evidence="1">Uncharacterized protein</fullName>
    </submittedName>
</protein>
<name>A0A835IVB8_9MAGN</name>
<evidence type="ECO:0000313" key="2">
    <source>
        <dbReference type="Proteomes" id="UP000631114"/>
    </source>
</evidence>
<proteinExistence type="predicted"/>
<dbReference type="OrthoDB" id="1436347at2759"/>
<dbReference type="EMBL" id="JADFTS010000001">
    <property type="protein sequence ID" value="KAF9623337.1"/>
    <property type="molecule type" value="Genomic_DNA"/>
</dbReference>
<dbReference type="Proteomes" id="UP000631114">
    <property type="component" value="Unassembled WGS sequence"/>
</dbReference>
<dbReference type="AlphaFoldDB" id="A0A835IVB8"/>
<reference evidence="1 2" key="1">
    <citation type="submission" date="2020-10" db="EMBL/GenBank/DDBJ databases">
        <title>The Coptis chinensis genome and diversification of protoberbering-type alkaloids.</title>
        <authorList>
            <person name="Wang B."/>
            <person name="Shu S."/>
            <person name="Song C."/>
            <person name="Liu Y."/>
        </authorList>
    </citation>
    <scope>NUCLEOTIDE SEQUENCE [LARGE SCALE GENOMIC DNA]</scope>
    <source>
        <strain evidence="1">HL-2020</strain>
        <tissue evidence="1">Leaf</tissue>
    </source>
</reference>